<feature type="transmembrane region" description="Helical" evidence="2">
    <location>
        <begin position="7"/>
        <end position="29"/>
    </location>
</feature>
<evidence type="ECO:0000313" key="3">
    <source>
        <dbReference type="EMBL" id="PJA62938.1"/>
    </source>
</evidence>
<evidence type="ECO:0000256" key="2">
    <source>
        <dbReference type="SAM" id="Phobius"/>
    </source>
</evidence>
<keyword evidence="2" id="KW-0812">Transmembrane</keyword>
<feature type="region of interest" description="Disordered" evidence="1">
    <location>
        <begin position="329"/>
        <end position="412"/>
    </location>
</feature>
<dbReference type="EMBL" id="PFWH01000127">
    <property type="protein sequence ID" value="PJA62938.1"/>
    <property type="molecule type" value="Genomic_DNA"/>
</dbReference>
<accession>A0A2M7YIZ8</accession>
<comment type="caution">
    <text evidence="3">The sequence shown here is derived from an EMBL/GenBank/DDBJ whole genome shotgun (WGS) entry which is preliminary data.</text>
</comment>
<dbReference type="AlphaFoldDB" id="A0A2M7YIZ8"/>
<feature type="non-terminal residue" evidence="3">
    <location>
        <position position="412"/>
    </location>
</feature>
<keyword evidence="2" id="KW-1133">Transmembrane helix</keyword>
<feature type="compositionally biased region" description="Gly residues" evidence="1">
    <location>
        <begin position="346"/>
        <end position="394"/>
    </location>
</feature>
<protein>
    <submittedName>
        <fullName evidence="3">Uncharacterized protein</fullName>
    </submittedName>
</protein>
<reference evidence="4" key="1">
    <citation type="submission" date="2017-09" db="EMBL/GenBank/DDBJ databases">
        <title>Depth-based differentiation of microbial function through sediment-hosted aquifers and enrichment of novel symbionts in the deep terrestrial subsurface.</title>
        <authorList>
            <person name="Probst A.J."/>
            <person name="Ladd B."/>
            <person name="Jarett J.K."/>
            <person name="Geller-Mcgrath D.E."/>
            <person name="Sieber C.M.K."/>
            <person name="Emerson J.B."/>
            <person name="Anantharaman K."/>
            <person name="Thomas B.C."/>
            <person name="Malmstrom R."/>
            <person name="Stieglmeier M."/>
            <person name="Klingl A."/>
            <person name="Woyke T."/>
            <person name="Ryan C.M."/>
            <person name="Banfield J.F."/>
        </authorList>
    </citation>
    <scope>NUCLEOTIDE SEQUENCE [LARGE SCALE GENOMIC DNA]</scope>
</reference>
<dbReference type="Proteomes" id="UP000229026">
    <property type="component" value="Unassembled WGS sequence"/>
</dbReference>
<gene>
    <name evidence="3" type="ORF">CO161_03790</name>
</gene>
<evidence type="ECO:0000256" key="1">
    <source>
        <dbReference type="SAM" id="MobiDB-lite"/>
    </source>
</evidence>
<keyword evidence="2" id="KW-0472">Membrane</keyword>
<sequence>MRNPKIVFINYCLPIIAIIFLAGLAYAGWTPPPTGSTPPANNIKPPITSGSAAAYKAGAFGVGGLFETDVDTHLGLLAGKVGIGTSNPTEKLQIAGKALADDFCLNSDPAKCLSTVSAAGSGGATGLPLRQGPAGCNFIVTTSAYCYTLGCEGCSGRGCTSQYLNCDGTCGSKNNRPPYFTCPTKELSGTGGGSGSPGSNAGSQLFFSSGTFTAPAGVTSVTVELWGGGGGGGGGGGAVGDLAQMLNFVGPNIGGGGGGGGSGGHKKSTVSVTPGSNYTVTVGAGGSGGAGGASISSFTSTDFVCGNNGSSGSNGGSSNVAGLVAVSGGSGGQGGHPACRDKEGIGGKGADGGNGGTAGEGGSNGTVGSRWDGGGGGGFGVFGQGGSGRSGGIGAYMNGGTTGAPGDGGNDG</sequence>
<proteinExistence type="predicted"/>
<feature type="compositionally biased region" description="Gly residues" evidence="1">
    <location>
        <begin position="400"/>
        <end position="412"/>
    </location>
</feature>
<organism evidence="3 4">
    <name type="scientific">Candidatus Portnoybacteria bacterium CG_4_9_14_3_um_filter_44_9</name>
    <dbReference type="NCBI Taxonomy" id="1974806"/>
    <lineage>
        <taxon>Bacteria</taxon>
        <taxon>Candidatus Portnoyibacteriota</taxon>
    </lineage>
</organism>
<name>A0A2M7YIZ8_9BACT</name>
<evidence type="ECO:0000313" key="4">
    <source>
        <dbReference type="Proteomes" id="UP000229026"/>
    </source>
</evidence>